<feature type="signal peptide" evidence="1">
    <location>
        <begin position="1"/>
        <end position="22"/>
    </location>
</feature>
<dbReference type="AlphaFoldDB" id="A0AAW1K2L7"/>
<comment type="caution">
    <text evidence="2">The sequence shown here is derived from an EMBL/GenBank/DDBJ whole genome shotgun (WGS) entry which is preliminary data.</text>
</comment>
<proteinExistence type="predicted"/>
<keyword evidence="1" id="KW-0732">Signal</keyword>
<dbReference type="Proteomes" id="UP001458880">
    <property type="component" value="Unassembled WGS sequence"/>
</dbReference>
<protein>
    <submittedName>
        <fullName evidence="2">Uncharacterized protein</fullName>
    </submittedName>
</protein>
<evidence type="ECO:0000313" key="3">
    <source>
        <dbReference type="Proteomes" id="UP001458880"/>
    </source>
</evidence>
<accession>A0AAW1K2L7</accession>
<feature type="chain" id="PRO_5043407723" evidence="1">
    <location>
        <begin position="23"/>
        <end position="178"/>
    </location>
</feature>
<sequence>MTTTKYLLHLILLLLLNNTAWSKRDDAWINSQIASDPRIQLLRQFAEIHQLKFNTQPEESFHFVNTTDSVLEYPRLTLQNASSSIITMTGDIKLTSHGTPHFYKAYVLLFFRQKYIYYIIQGNMYEKCPVVTWFKFLLYLKKPFYILERGFFWKETDIVFNIWNPFQTGIVGFGVIFR</sequence>
<gene>
    <name evidence="2" type="ORF">QE152_g25114</name>
</gene>
<evidence type="ECO:0000256" key="1">
    <source>
        <dbReference type="SAM" id="SignalP"/>
    </source>
</evidence>
<name>A0AAW1K2L7_POPJA</name>
<dbReference type="EMBL" id="JASPKY010000269">
    <property type="protein sequence ID" value="KAK9712027.1"/>
    <property type="molecule type" value="Genomic_DNA"/>
</dbReference>
<keyword evidence="3" id="KW-1185">Reference proteome</keyword>
<organism evidence="2 3">
    <name type="scientific">Popillia japonica</name>
    <name type="common">Japanese beetle</name>
    <dbReference type="NCBI Taxonomy" id="7064"/>
    <lineage>
        <taxon>Eukaryota</taxon>
        <taxon>Metazoa</taxon>
        <taxon>Ecdysozoa</taxon>
        <taxon>Arthropoda</taxon>
        <taxon>Hexapoda</taxon>
        <taxon>Insecta</taxon>
        <taxon>Pterygota</taxon>
        <taxon>Neoptera</taxon>
        <taxon>Endopterygota</taxon>
        <taxon>Coleoptera</taxon>
        <taxon>Polyphaga</taxon>
        <taxon>Scarabaeiformia</taxon>
        <taxon>Scarabaeidae</taxon>
        <taxon>Rutelinae</taxon>
        <taxon>Popillia</taxon>
    </lineage>
</organism>
<evidence type="ECO:0000313" key="2">
    <source>
        <dbReference type="EMBL" id="KAK9712027.1"/>
    </source>
</evidence>
<reference evidence="2 3" key="1">
    <citation type="journal article" date="2024" name="BMC Genomics">
        <title>De novo assembly and annotation of Popillia japonica's genome with initial clues to its potential as an invasive pest.</title>
        <authorList>
            <person name="Cucini C."/>
            <person name="Boschi S."/>
            <person name="Funari R."/>
            <person name="Cardaioli E."/>
            <person name="Iannotti N."/>
            <person name="Marturano G."/>
            <person name="Paoli F."/>
            <person name="Bruttini M."/>
            <person name="Carapelli A."/>
            <person name="Frati F."/>
            <person name="Nardi F."/>
        </authorList>
    </citation>
    <scope>NUCLEOTIDE SEQUENCE [LARGE SCALE GENOMIC DNA]</scope>
    <source>
        <strain evidence="2">DMR45628</strain>
    </source>
</reference>